<sequence>MCGAFAIRLPSPSKIAHEKSSRSLMFTEYAVFCSRSPICSAIDMNRLLKISSRTGSASVPSERRVGSGVVRVSTRLPCAVIRARQPGSTTVVPFCSATIAGPSIVSPASSVSRTYSAASCHWPPEWNRTALWACGAAPSSRGASGAISTGASERPIASTEASSATSGVPGIRNA</sequence>
<feature type="region of interest" description="Disordered" evidence="1">
    <location>
        <begin position="143"/>
        <end position="174"/>
    </location>
</feature>
<evidence type="ECO:0000313" key="3">
    <source>
        <dbReference type="Proteomes" id="UP000004814"/>
    </source>
</evidence>
<protein>
    <submittedName>
        <fullName evidence="2">Uncharacterized protein</fullName>
    </submittedName>
</protein>
<organism evidence="2 3">
    <name type="scientific">Burkholderia ambifaria MEX-5</name>
    <dbReference type="NCBI Taxonomy" id="396597"/>
    <lineage>
        <taxon>Bacteria</taxon>
        <taxon>Pseudomonadati</taxon>
        <taxon>Pseudomonadota</taxon>
        <taxon>Betaproteobacteria</taxon>
        <taxon>Burkholderiales</taxon>
        <taxon>Burkholderiaceae</taxon>
        <taxon>Burkholderia</taxon>
        <taxon>Burkholderia cepacia complex</taxon>
    </lineage>
</organism>
<proteinExistence type="predicted"/>
<dbReference type="AlphaFoldDB" id="B1TGP3"/>
<comment type="caution">
    <text evidence="2">The sequence shown here is derived from an EMBL/GenBank/DDBJ whole genome shotgun (WGS) entry which is preliminary data.</text>
</comment>
<dbReference type="EMBL" id="ABLK01000533">
    <property type="protein sequence ID" value="EDT37264.1"/>
    <property type="molecule type" value="Genomic_DNA"/>
</dbReference>
<gene>
    <name evidence="2" type="ORF">BamMEX5DRAFT_6959</name>
</gene>
<name>B1TGP3_9BURK</name>
<evidence type="ECO:0000256" key="1">
    <source>
        <dbReference type="SAM" id="MobiDB-lite"/>
    </source>
</evidence>
<evidence type="ECO:0000313" key="2">
    <source>
        <dbReference type="EMBL" id="EDT37264.1"/>
    </source>
</evidence>
<accession>B1TGP3</accession>
<reference evidence="2 3" key="1">
    <citation type="submission" date="2008-03" db="EMBL/GenBank/DDBJ databases">
        <title>Sequencing of the draft genome and assembly of Burkholderia ambifaria MEX-5.</title>
        <authorList>
            <consortium name="US DOE Joint Genome Institute (JGI-PGF)"/>
            <person name="Copeland A."/>
            <person name="Lucas S."/>
            <person name="Lapidus A."/>
            <person name="Glavina del Rio T."/>
            <person name="Dalin E."/>
            <person name="Tice H."/>
            <person name="Bruce D."/>
            <person name="Goodwin L."/>
            <person name="Pitluck S."/>
            <person name="Larimer F."/>
            <person name="Land M.L."/>
            <person name="Hauser L."/>
            <person name="Tiedje J."/>
            <person name="Richardson P."/>
        </authorList>
    </citation>
    <scope>NUCLEOTIDE SEQUENCE [LARGE SCALE GENOMIC DNA]</scope>
    <source>
        <strain evidence="2 3">MEX-5</strain>
    </source>
</reference>
<dbReference type="Proteomes" id="UP000004814">
    <property type="component" value="Unassembled WGS sequence"/>
</dbReference>